<accession>V5I2I1</accession>
<dbReference type="Gene3D" id="4.10.410.10">
    <property type="entry name" value="Pancreatic trypsin inhibitor Kunitz domain"/>
    <property type="match status" value="1"/>
</dbReference>
<name>V5I2I1_IXORI</name>
<dbReference type="InterPro" id="IPR036880">
    <property type="entry name" value="Kunitz_BPTI_sf"/>
</dbReference>
<dbReference type="AlphaFoldDB" id="V5I2I1"/>
<dbReference type="EMBL" id="GANP01000731">
    <property type="protein sequence ID" value="JAB83737.1"/>
    <property type="molecule type" value="mRNA"/>
</dbReference>
<reference evidence="2" key="1">
    <citation type="journal article" date="2015" name="Sci. Rep.">
        <title>Tissue- and time-dependent transcription in Ixodes ricinus salivary glands and midguts when blood feeding on the vertebrate host.</title>
        <authorList>
            <person name="Kotsyfakis M."/>
            <person name="Schwarz A."/>
            <person name="Erhart J."/>
            <person name="Ribeiro J.M."/>
        </authorList>
    </citation>
    <scope>NUCLEOTIDE SEQUENCE</scope>
    <source>
        <tissue evidence="2">Salivary gland and midgut</tissue>
    </source>
</reference>
<evidence type="ECO:0000256" key="1">
    <source>
        <dbReference type="SAM" id="SignalP"/>
    </source>
</evidence>
<evidence type="ECO:0000313" key="2">
    <source>
        <dbReference type="EMBL" id="JAB83737.1"/>
    </source>
</evidence>
<dbReference type="SUPFAM" id="SSF57362">
    <property type="entry name" value="BPTI-like"/>
    <property type="match status" value="1"/>
</dbReference>
<feature type="chain" id="PRO_5004736696" evidence="1">
    <location>
        <begin position="21"/>
        <end position="82"/>
    </location>
</feature>
<proteinExistence type="evidence at transcript level"/>
<protein>
    <submittedName>
        <fullName evidence="2">Putative tick kunitz 48</fullName>
    </submittedName>
</protein>
<sequence length="82" mass="8953">MKATITTLFASLAAALCVIALLPEDICRAPHPTPSCTAGTVKKTWYFNNGTNKYEKYDGCSKGMNDFGSRFCCEDSCPYGKK</sequence>
<keyword evidence="1" id="KW-0732">Signal</keyword>
<dbReference type="GO" id="GO:0004867">
    <property type="term" value="F:serine-type endopeptidase inhibitor activity"/>
    <property type="evidence" value="ECO:0007669"/>
    <property type="project" value="InterPro"/>
</dbReference>
<organism evidence="2">
    <name type="scientific">Ixodes ricinus</name>
    <name type="common">Common tick</name>
    <name type="synonym">Acarus ricinus</name>
    <dbReference type="NCBI Taxonomy" id="34613"/>
    <lineage>
        <taxon>Eukaryota</taxon>
        <taxon>Metazoa</taxon>
        <taxon>Ecdysozoa</taxon>
        <taxon>Arthropoda</taxon>
        <taxon>Chelicerata</taxon>
        <taxon>Arachnida</taxon>
        <taxon>Acari</taxon>
        <taxon>Parasitiformes</taxon>
        <taxon>Ixodida</taxon>
        <taxon>Ixodoidea</taxon>
        <taxon>Ixodidae</taxon>
        <taxon>Ixodinae</taxon>
        <taxon>Ixodes</taxon>
    </lineage>
</organism>
<feature type="signal peptide" evidence="1">
    <location>
        <begin position="1"/>
        <end position="20"/>
    </location>
</feature>